<evidence type="ECO:0000256" key="5">
    <source>
        <dbReference type="ARBA" id="ARBA00022833"/>
    </source>
</evidence>
<dbReference type="Gene3D" id="6.20.210.20">
    <property type="entry name" value="THAP domain"/>
    <property type="match status" value="1"/>
</dbReference>
<evidence type="ECO:0000256" key="7">
    <source>
        <dbReference type="ARBA" id="ARBA00023054"/>
    </source>
</evidence>
<evidence type="ECO:0000256" key="10">
    <source>
        <dbReference type="ARBA" id="ARBA00023242"/>
    </source>
</evidence>
<keyword evidence="5" id="KW-0862">Zinc</keyword>
<keyword evidence="16" id="KW-1185">Reference proteome</keyword>
<dbReference type="Pfam" id="PF05485">
    <property type="entry name" value="THAP"/>
    <property type="match status" value="1"/>
</dbReference>
<dbReference type="EMBL" id="OU892281">
    <property type="protein sequence ID" value="CAG9769682.1"/>
    <property type="molecule type" value="Genomic_DNA"/>
</dbReference>
<feature type="region of interest" description="Disordered" evidence="13">
    <location>
        <begin position="91"/>
        <end position="114"/>
    </location>
</feature>
<feature type="compositionally biased region" description="Polar residues" evidence="13">
    <location>
        <begin position="100"/>
        <end position="112"/>
    </location>
</feature>
<evidence type="ECO:0000313" key="16">
    <source>
        <dbReference type="Proteomes" id="UP001152799"/>
    </source>
</evidence>
<evidence type="ECO:0000256" key="12">
    <source>
        <dbReference type="PROSITE-ProRule" id="PRU00309"/>
    </source>
</evidence>
<accession>A0A9N9MRU2</accession>
<keyword evidence="8 12" id="KW-0238">DNA-binding</keyword>
<comment type="subcellular location">
    <subcellularLocation>
        <location evidence="1">Nucleus</location>
        <location evidence="1">Nucleoplasm</location>
    </subcellularLocation>
</comment>
<dbReference type="InterPro" id="IPR006612">
    <property type="entry name" value="THAP_Znf"/>
</dbReference>
<keyword evidence="7" id="KW-0175">Coiled coil</keyword>
<protein>
    <recommendedName>
        <fullName evidence="14">THAP-type domain-containing protein</fullName>
    </recommendedName>
</protein>
<dbReference type="PANTHER" id="PTHR46600:SF1">
    <property type="entry name" value="THAP DOMAIN-CONTAINING PROTEIN 1"/>
    <property type="match status" value="1"/>
</dbReference>
<evidence type="ECO:0000256" key="8">
    <source>
        <dbReference type="ARBA" id="ARBA00023125"/>
    </source>
</evidence>
<keyword evidence="11" id="KW-0131">Cell cycle</keyword>
<organism evidence="15 16">
    <name type="scientific">Ceutorhynchus assimilis</name>
    <name type="common">cabbage seed weevil</name>
    <dbReference type="NCBI Taxonomy" id="467358"/>
    <lineage>
        <taxon>Eukaryota</taxon>
        <taxon>Metazoa</taxon>
        <taxon>Ecdysozoa</taxon>
        <taxon>Arthropoda</taxon>
        <taxon>Hexapoda</taxon>
        <taxon>Insecta</taxon>
        <taxon>Pterygota</taxon>
        <taxon>Neoptera</taxon>
        <taxon>Endopterygota</taxon>
        <taxon>Coleoptera</taxon>
        <taxon>Polyphaga</taxon>
        <taxon>Cucujiformia</taxon>
        <taxon>Curculionidae</taxon>
        <taxon>Ceutorhynchinae</taxon>
        <taxon>Ceutorhynchus</taxon>
    </lineage>
</organism>
<keyword evidence="9" id="KW-0804">Transcription</keyword>
<evidence type="ECO:0000259" key="14">
    <source>
        <dbReference type="PROSITE" id="PS50950"/>
    </source>
</evidence>
<evidence type="ECO:0000256" key="2">
    <source>
        <dbReference type="ARBA" id="ARBA00006177"/>
    </source>
</evidence>
<keyword evidence="6" id="KW-0805">Transcription regulation</keyword>
<evidence type="ECO:0000313" key="15">
    <source>
        <dbReference type="EMBL" id="CAG9769682.1"/>
    </source>
</evidence>
<keyword evidence="4 12" id="KW-0863">Zinc-finger</keyword>
<evidence type="ECO:0000256" key="3">
    <source>
        <dbReference type="ARBA" id="ARBA00022723"/>
    </source>
</evidence>
<feature type="region of interest" description="Disordered" evidence="13">
    <location>
        <begin position="145"/>
        <end position="167"/>
    </location>
</feature>
<evidence type="ECO:0000256" key="6">
    <source>
        <dbReference type="ARBA" id="ARBA00023015"/>
    </source>
</evidence>
<dbReference type="InterPro" id="IPR026516">
    <property type="entry name" value="THAP1/10"/>
</dbReference>
<keyword evidence="3" id="KW-0479">Metal-binding</keyword>
<evidence type="ECO:0000256" key="4">
    <source>
        <dbReference type="ARBA" id="ARBA00022771"/>
    </source>
</evidence>
<feature type="compositionally biased region" description="Low complexity" evidence="13">
    <location>
        <begin position="152"/>
        <end position="167"/>
    </location>
</feature>
<evidence type="ECO:0000256" key="13">
    <source>
        <dbReference type="SAM" id="MobiDB-lite"/>
    </source>
</evidence>
<sequence length="167" mass="18675">MGKCAACGHYPNRDLNRSIHGWPQDEDIKKEWLNHLGMKAAEMTVTPRSRICSDHFDEGAFLLKKYGEEQRKYLRDDAVPKRYEKMVLETSTQRKEFLSRSPSSTLTATSPKSSCSTVTVSEESVFHSSFNVLLESQPSTSSARIAPEVAFSSSSENPPLNPSSKKS</sequence>
<reference evidence="15" key="1">
    <citation type="submission" date="2022-01" db="EMBL/GenBank/DDBJ databases">
        <authorList>
            <person name="King R."/>
        </authorList>
    </citation>
    <scope>NUCLEOTIDE SEQUENCE</scope>
</reference>
<dbReference type="PROSITE" id="PS50950">
    <property type="entry name" value="ZF_THAP"/>
    <property type="match status" value="1"/>
</dbReference>
<comment type="similarity">
    <text evidence="2">Belongs to the THAP1 family.</text>
</comment>
<evidence type="ECO:0000256" key="1">
    <source>
        <dbReference type="ARBA" id="ARBA00004642"/>
    </source>
</evidence>
<evidence type="ECO:0000256" key="11">
    <source>
        <dbReference type="ARBA" id="ARBA00023306"/>
    </source>
</evidence>
<dbReference type="InterPro" id="IPR038441">
    <property type="entry name" value="THAP_Znf_sf"/>
</dbReference>
<dbReference type="Proteomes" id="UP001152799">
    <property type="component" value="Chromosome 5"/>
</dbReference>
<name>A0A9N9MRU2_9CUCU</name>
<dbReference type="GO" id="GO:0005654">
    <property type="term" value="C:nucleoplasm"/>
    <property type="evidence" value="ECO:0007669"/>
    <property type="project" value="UniProtKB-SubCell"/>
</dbReference>
<feature type="domain" description="THAP-type" evidence="14">
    <location>
        <begin position="1"/>
        <end position="83"/>
    </location>
</feature>
<dbReference type="OrthoDB" id="7699845at2759"/>
<dbReference type="PANTHER" id="PTHR46600">
    <property type="entry name" value="THAP DOMAIN-CONTAINING"/>
    <property type="match status" value="1"/>
</dbReference>
<keyword evidence="10" id="KW-0539">Nucleus</keyword>
<evidence type="ECO:0000256" key="9">
    <source>
        <dbReference type="ARBA" id="ARBA00023163"/>
    </source>
</evidence>
<dbReference type="SMART" id="SM00980">
    <property type="entry name" value="THAP"/>
    <property type="match status" value="1"/>
</dbReference>
<proteinExistence type="inferred from homology"/>
<dbReference type="GO" id="GO:0043565">
    <property type="term" value="F:sequence-specific DNA binding"/>
    <property type="evidence" value="ECO:0007669"/>
    <property type="project" value="InterPro"/>
</dbReference>
<dbReference type="SUPFAM" id="SSF57716">
    <property type="entry name" value="Glucocorticoid receptor-like (DNA-binding domain)"/>
    <property type="match status" value="1"/>
</dbReference>
<dbReference type="GO" id="GO:0008270">
    <property type="term" value="F:zinc ion binding"/>
    <property type="evidence" value="ECO:0007669"/>
    <property type="project" value="UniProtKB-KW"/>
</dbReference>
<gene>
    <name evidence="15" type="ORF">CEUTPL_LOCUS10184</name>
</gene>
<dbReference type="AlphaFoldDB" id="A0A9N9MRU2"/>